<protein>
    <submittedName>
        <fullName evidence="1">Uncharacterized protein</fullName>
    </submittedName>
</protein>
<dbReference type="OrthoDB" id="3521506at2759"/>
<name>A0A8H3FD87_9LECA</name>
<dbReference type="AlphaFoldDB" id="A0A8H3FD87"/>
<reference evidence="1" key="1">
    <citation type="submission" date="2021-03" db="EMBL/GenBank/DDBJ databases">
        <authorList>
            <person name="Tagirdzhanova G."/>
        </authorList>
    </citation>
    <scope>NUCLEOTIDE SEQUENCE</scope>
</reference>
<sequence>MGKAKNELKDFIANIPNAKLTGFPSSETTIYKTSNLRFDMQTVTTKDPRCYNLQVQINKHLTITSLKRFAGEALSIALVPVKGKAWTPAEIRAELEKNRKI</sequence>
<gene>
    <name evidence="1" type="ORF">ALECFALPRED_001797</name>
</gene>
<dbReference type="EMBL" id="CAJPDR010000146">
    <property type="protein sequence ID" value="CAF9921434.1"/>
    <property type="molecule type" value="Genomic_DNA"/>
</dbReference>
<comment type="caution">
    <text evidence="1">The sequence shown here is derived from an EMBL/GenBank/DDBJ whole genome shotgun (WGS) entry which is preliminary data.</text>
</comment>
<organism evidence="1 2">
    <name type="scientific">Alectoria fallacina</name>
    <dbReference type="NCBI Taxonomy" id="1903189"/>
    <lineage>
        <taxon>Eukaryota</taxon>
        <taxon>Fungi</taxon>
        <taxon>Dikarya</taxon>
        <taxon>Ascomycota</taxon>
        <taxon>Pezizomycotina</taxon>
        <taxon>Lecanoromycetes</taxon>
        <taxon>OSLEUM clade</taxon>
        <taxon>Lecanoromycetidae</taxon>
        <taxon>Lecanorales</taxon>
        <taxon>Lecanorineae</taxon>
        <taxon>Parmeliaceae</taxon>
        <taxon>Alectoria</taxon>
    </lineage>
</organism>
<evidence type="ECO:0000313" key="2">
    <source>
        <dbReference type="Proteomes" id="UP000664203"/>
    </source>
</evidence>
<proteinExistence type="predicted"/>
<evidence type="ECO:0000313" key="1">
    <source>
        <dbReference type="EMBL" id="CAF9921434.1"/>
    </source>
</evidence>
<accession>A0A8H3FD87</accession>
<keyword evidence="2" id="KW-1185">Reference proteome</keyword>
<dbReference type="Proteomes" id="UP000664203">
    <property type="component" value="Unassembled WGS sequence"/>
</dbReference>